<accession>A0A034WV40</accession>
<proteinExistence type="predicted"/>
<sequence>MNLLKTKTLNIPILIYSIISFLKFLDNSLCGKTMLFNKIFSDGTCTKHPNIVIEGLSLPSLLNSGGFSILANGLFGSGSDGVPSTLDHCPIMDPLPTIECNTNV</sequence>
<organism evidence="1">
    <name type="scientific">Bactrocera dorsalis</name>
    <name type="common">Oriental fruit fly</name>
    <name type="synonym">Dacus dorsalis</name>
    <dbReference type="NCBI Taxonomy" id="27457"/>
    <lineage>
        <taxon>Eukaryota</taxon>
        <taxon>Metazoa</taxon>
        <taxon>Ecdysozoa</taxon>
        <taxon>Arthropoda</taxon>
        <taxon>Hexapoda</taxon>
        <taxon>Insecta</taxon>
        <taxon>Pterygota</taxon>
        <taxon>Neoptera</taxon>
        <taxon>Endopterygota</taxon>
        <taxon>Diptera</taxon>
        <taxon>Brachycera</taxon>
        <taxon>Muscomorpha</taxon>
        <taxon>Tephritoidea</taxon>
        <taxon>Tephritidae</taxon>
        <taxon>Bactrocera</taxon>
        <taxon>Bactrocera</taxon>
    </lineage>
</organism>
<protein>
    <submittedName>
        <fullName evidence="1">Uncharacterized protein</fullName>
    </submittedName>
</protein>
<evidence type="ECO:0000313" key="1">
    <source>
        <dbReference type="EMBL" id="JAC58509.1"/>
    </source>
</evidence>
<dbReference type="EMBL" id="GAKP01000443">
    <property type="protein sequence ID" value="JAC58509.1"/>
    <property type="molecule type" value="Transcribed_RNA"/>
</dbReference>
<dbReference type="AlphaFoldDB" id="A0A034WV40"/>
<name>A0A034WV40_BACDO</name>
<reference evidence="1" key="1">
    <citation type="journal article" date="2014" name="BMC Genomics">
        <title>Characterizing the developmental transcriptome of the oriental fruit fly, Bactrocera dorsalis (Diptera: Tephritidae) through comparative genomic analysis with Drosophila melanogaster utilizing modENCODE datasets.</title>
        <authorList>
            <person name="Geib S.M."/>
            <person name="Calla B."/>
            <person name="Hall B."/>
            <person name="Hou S."/>
            <person name="Manoukis N.C."/>
        </authorList>
    </citation>
    <scope>NUCLEOTIDE SEQUENCE</scope>
    <source>
        <strain evidence="1">Punador</strain>
    </source>
</reference>